<protein>
    <submittedName>
        <fullName evidence="2">Uncharacterized protein</fullName>
    </submittedName>
</protein>
<proteinExistence type="predicted"/>
<organism evidence="2">
    <name type="scientific">Anguilla anguilla</name>
    <name type="common">European freshwater eel</name>
    <name type="synonym">Muraena anguilla</name>
    <dbReference type="NCBI Taxonomy" id="7936"/>
    <lineage>
        <taxon>Eukaryota</taxon>
        <taxon>Metazoa</taxon>
        <taxon>Chordata</taxon>
        <taxon>Craniata</taxon>
        <taxon>Vertebrata</taxon>
        <taxon>Euteleostomi</taxon>
        <taxon>Actinopterygii</taxon>
        <taxon>Neopterygii</taxon>
        <taxon>Teleostei</taxon>
        <taxon>Anguilliformes</taxon>
        <taxon>Anguillidae</taxon>
        <taxon>Anguilla</taxon>
    </lineage>
</organism>
<keyword evidence="1" id="KW-0812">Transmembrane</keyword>
<dbReference type="EMBL" id="GBXM01039326">
    <property type="protein sequence ID" value="JAH69251.1"/>
    <property type="molecule type" value="Transcribed_RNA"/>
</dbReference>
<reference evidence="2" key="1">
    <citation type="submission" date="2014-11" db="EMBL/GenBank/DDBJ databases">
        <authorList>
            <person name="Amaro Gonzalez C."/>
        </authorList>
    </citation>
    <scope>NUCLEOTIDE SEQUENCE</scope>
</reference>
<evidence type="ECO:0000313" key="2">
    <source>
        <dbReference type="EMBL" id="JAH69251.1"/>
    </source>
</evidence>
<dbReference type="AlphaFoldDB" id="A0A0E9UU37"/>
<sequence>MDAISFCLSLRMTIMMVMMVMTVPVNRFLVRKNH</sequence>
<name>A0A0E9UU37_ANGAN</name>
<reference evidence="2" key="2">
    <citation type="journal article" date="2015" name="Fish Shellfish Immunol.">
        <title>Early steps in the European eel (Anguilla anguilla)-Vibrio vulnificus interaction in the gills: Role of the RtxA13 toxin.</title>
        <authorList>
            <person name="Callol A."/>
            <person name="Pajuelo D."/>
            <person name="Ebbesson L."/>
            <person name="Teles M."/>
            <person name="MacKenzie S."/>
            <person name="Amaro C."/>
        </authorList>
    </citation>
    <scope>NUCLEOTIDE SEQUENCE</scope>
</reference>
<keyword evidence="1" id="KW-0472">Membrane</keyword>
<keyword evidence="1" id="KW-1133">Transmembrane helix</keyword>
<feature type="transmembrane region" description="Helical" evidence="1">
    <location>
        <begin position="12"/>
        <end position="30"/>
    </location>
</feature>
<evidence type="ECO:0000256" key="1">
    <source>
        <dbReference type="SAM" id="Phobius"/>
    </source>
</evidence>
<accession>A0A0E9UU37</accession>